<protein>
    <submittedName>
        <fullName evidence="1">Uncharacterized protein</fullName>
    </submittedName>
</protein>
<gene>
    <name evidence="1" type="ORF">GCM10010315_41130</name>
</gene>
<proteinExistence type="predicted"/>
<keyword evidence="2" id="KW-1185">Reference proteome</keyword>
<evidence type="ECO:0000313" key="1">
    <source>
        <dbReference type="EMBL" id="GAA2720522.1"/>
    </source>
</evidence>
<sequence>MDAHTNENRYATNDAGVPMLCNYVPDHAHRGVYATGRLPTGPMGTVAACDVCQASYARHTARLAEITAGARPAPDTAADRVRAWTAAMAAEQRTTHSISGLNESIRLDVPTVRALADGTTTPAQREQLRVAITTFLTHAAGEPRTLAQSRTPRPPLFTYDVLVLLDQHETTADCGDDDRGGPGLYEVTVFRTEMITFTLTAVSAQDAEERYLLDGDETGSDTVELRVDTIERKGAAEATTPA</sequence>
<dbReference type="RefSeq" id="WP_344436849.1">
    <property type="nucleotide sequence ID" value="NZ_BAAASL010000015.1"/>
</dbReference>
<organism evidence="1 2">
    <name type="scientific">Streptomyces luteosporeus</name>
    <dbReference type="NCBI Taxonomy" id="173856"/>
    <lineage>
        <taxon>Bacteria</taxon>
        <taxon>Bacillati</taxon>
        <taxon>Actinomycetota</taxon>
        <taxon>Actinomycetes</taxon>
        <taxon>Kitasatosporales</taxon>
        <taxon>Streptomycetaceae</taxon>
        <taxon>Streptomyces</taxon>
    </lineage>
</organism>
<name>A0ABN3TZA9_9ACTN</name>
<evidence type="ECO:0000313" key="2">
    <source>
        <dbReference type="Proteomes" id="UP001500886"/>
    </source>
</evidence>
<dbReference type="Proteomes" id="UP001500886">
    <property type="component" value="Unassembled WGS sequence"/>
</dbReference>
<accession>A0ABN3TZA9</accession>
<dbReference type="EMBL" id="BAAASL010000015">
    <property type="protein sequence ID" value="GAA2720522.1"/>
    <property type="molecule type" value="Genomic_DNA"/>
</dbReference>
<reference evidence="1 2" key="1">
    <citation type="journal article" date="2019" name="Int. J. Syst. Evol. Microbiol.">
        <title>The Global Catalogue of Microorganisms (GCM) 10K type strain sequencing project: providing services to taxonomists for standard genome sequencing and annotation.</title>
        <authorList>
            <consortium name="The Broad Institute Genomics Platform"/>
            <consortium name="The Broad Institute Genome Sequencing Center for Infectious Disease"/>
            <person name="Wu L."/>
            <person name="Ma J."/>
        </authorList>
    </citation>
    <scope>NUCLEOTIDE SEQUENCE [LARGE SCALE GENOMIC DNA]</scope>
    <source>
        <strain evidence="1 2">JCM 4542</strain>
    </source>
</reference>
<comment type="caution">
    <text evidence="1">The sequence shown here is derived from an EMBL/GenBank/DDBJ whole genome shotgun (WGS) entry which is preliminary data.</text>
</comment>